<feature type="domain" description="HTH tetR-type" evidence="3">
    <location>
        <begin position="10"/>
        <end position="70"/>
    </location>
</feature>
<keyword evidence="1 2" id="KW-0238">DNA-binding</keyword>
<evidence type="ECO:0000256" key="1">
    <source>
        <dbReference type="ARBA" id="ARBA00023125"/>
    </source>
</evidence>
<evidence type="ECO:0000313" key="5">
    <source>
        <dbReference type="Proteomes" id="UP000193077"/>
    </source>
</evidence>
<dbReference type="InterPro" id="IPR001647">
    <property type="entry name" value="HTH_TetR"/>
</dbReference>
<evidence type="ECO:0000259" key="3">
    <source>
        <dbReference type="PROSITE" id="PS50977"/>
    </source>
</evidence>
<keyword evidence="5" id="KW-1185">Reference proteome</keyword>
<dbReference type="GO" id="GO:0003700">
    <property type="term" value="F:DNA-binding transcription factor activity"/>
    <property type="evidence" value="ECO:0007669"/>
    <property type="project" value="TreeGrafter"/>
</dbReference>
<dbReference type="Proteomes" id="UP000193077">
    <property type="component" value="Unassembled WGS sequence"/>
</dbReference>
<dbReference type="Pfam" id="PF00440">
    <property type="entry name" value="TetR_N"/>
    <property type="match status" value="1"/>
</dbReference>
<dbReference type="PANTHER" id="PTHR30055:SF237">
    <property type="entry name" value="TRANSCRIPTIONAL REPRESSOR MCE3R"/>
    <property type="match status" value="1"/>
</dbReference>
<protein>
    <submittedName>
        <fullName evidence="4">Tetracycline repressor protein class A from transposon 1721</fullName>
    </submittedName>
</protein>
<sequence length="208" mass="23967">MTDDQTPRLRGSETVWLDAAAQLLCEAGIDAVKVMPLAKLLGLSRTGFYWHFRDRDALLEALIQRWEAKNTGNLVARTEAFADNICEAMFNLCDCWLDDALFDSRLDLAIRNWARTDPGLQERLNRADVQRQDAIQSMFIYHGYSEAEAEVRTMTVLYTQIGYLSMRVQESHWKRLARVPDYVEVFTGQRPNESDVGRFMSRHLTEQG</sequence>
<dbReference type="SUPFAM" id="SSF46689">
    <property type="entry name" value="Homeodomain-like"/>
    <property type="match status" value="1"/>
</dbReference>
<evidence type="ECO:0000313" key="4">
    <source>
        <dbReference type="EMBL" id="SLN52517.1"/>
    </source>
</evidence>
<dbReference type="Gene3D" id="1.10.357.10">
    <property type="entry name" value="Tetracycline Repressor, domain 2"/>
    <property type="match status" value="1"/>
</dbReference>
<dbReference type="GO" id="GO:0000976">
    <property type="term" value="F:transcription cis-regulatory region binding"/>
    <property type="evidence" value="ECO:0007669"/>
    <property type="project" value="TreeGrafter"/>
</dbReference>
<proteinExistence type="predicted"/>
<feature type="DNA-binding region" description="H-T-H motif" evidence="2">
    <location>
        <begin position="33"/>
        <end position="52"/>
    </location>
</feature>
<dbReference type="InterPro" id="IPR050109">
    <property type="entry name" value="HTH-type_TetR-like_transc_reg"/>
</dbReference>
<evidence type="ECO:0000256" key="2">
    <source>
        <dbReference type="PROSITE-ProRule" id="PRU00335"/>
    </source>
</evidence>
<dbReference type="InterPro" id="IPR009057">
    <property type="entry name" value="Homeodomain-like_sf"/>
</dbReference>
<dbReference type="PROSITE" id="PS50977">
    <property type="entry name" value="HTH_TETR_2"/>
    <property type="match status" value="1"/>
</dbReference>
<gene>
    <name evidence="4" type="primary">tetR</name>
    <name evidence="4" type="ORF">TRL7639_02762</name>
</gene>
<reference evidence="4 5" key="1">
    <citation type="submission" date="2017-03" db="EMBL/GenBank/DDBJ databases">
        <authorList>
            <person name="Afonso C.L."/>
            <person name="Miller P.J."/>
            <person name="Scott M.A."/>
            <person name="Spackman E."/>
            <person name="Goraichik I."/>
            <person name="Dimitrov K.M."/>
            <person name="Suarez D.L."/>
            <person name="Swayne D.E."/>
        </authorList>
    </citation>
    <scope>NUCLEOTIDE SEQUENCE [LARGE SCALE GENOMIC DNA]</scope>
    <source>
        <strain evidence="4 5">CECT 7639</strain>
    </source>
</reference>
<organism evidence="4 5">
    <name type="scientific">Falsiruegeria litorea R37</name>
    <dbReference type="NCBI Taxonomy" id="1200284"/>
    <lineage>
        <taxon>Bacteria</taxon>
        <taxon>Pseudomonadati</taxon>
        <taxon>Pseudomonadota</taxon>
        <taxon>Alphaproteobacteria</taxon>
        <taxon>Rhodobacterales</taxon>
        <taxon>Roseobacteraceae</taxon>
        <taxon>Falsiruegeria</taxon>
    </lineage>
</organism>
<dbReference type="AlphaFoldDB" id="A0A1Y5SZV1"/>
<accession>A0A1Y5SZV1</accession>
<dbReference type="RefSeq" id="WP_085796449.1">
    <property type="nucleotide sequence ID" value="NZ_FWFO01000002.1"/>
</dbReference>
<dbReference type="EMBL" id="FWFO01000002">
    <property type="protein sequence ID" value="SLN52517.1"/>
    <property type="molecule type" value="Genomic_DNA"/>
</dbReference>
<name>A0A1Y5SZV1_9RHOB</name>
<dbReference type="PANTHER" id="PTHR30055">
    <property type="entry name" value="HTH-TYPE TRANSCRIPTIONAL REGULATOR RUTR"/>
    <property type="match status" value="1"/>
</dbReference>
<dbReference type="PRINTS" id="PR00455">
    <property type="entry name" value="HTHTETR"/>
</dbReference>
<dbReference type="OrthoDB" id="3218408at2"/>